<feature type="transmembrane region" description="Helical" evidence="2">
    <location>
        <begin position="25"/>
        <end position="49"/>
    </location>
</feature>
<evidence type="ECO:0000313" key="3">
    <source>
        <dbReference type="EMBL" id="KXH26560.1"/>
    </source>
</evidence>
<protein>
    <submittedName>
        <fullName evidence="3">Uncharacterized protein</fullName>
    </submittedName>
</protein>
<feature type="transmembrane region" description="Helical" evidence="2">
    <location>
        <begin position="106"/>
        <end position="123"/>
    </location>
</feature>
<sequence length="270" mass="30266">MANLTTANATAELSNLTKFEESLQYYYLPFGCIAFVNTAIDLYICCMLLAKKSPLNPARKLRWKKITCAYFAITWVATPFLMVFIQSPRTDSGVMRDLMKGSTMTVAINHWMIFVALLILLFSKEKDLENEERSENEVVRDEEIERGPEALCRLSVNVEPSTSIDAVMEADSNFKNPTEKASLLSDFIRDSSPTQIQPTEDSDGGGTSVTPPKESAADTLISLLDRNTQVSLSICLLSFLPGYCLMFLPICELLYTILERKTADNELQRV</sequence>
<feature type="transmembrane region" description="Helical" evidence="2">
    <location>
        <begin position="234"/>
        <end position="258"/>
    </location>
</feature>
<dbReference type="EMBL" id="JFBX01000863">
    <property type="protein sequence ID" value="KXH26560.1"/>
    <property type="molecule type" value="Genomic_DNA"/>
</dbReference>
<evidence type="ECO:0000256" key="1">
    <source>
        <dbReference type="SAM" id="MobiDB-lite"/>
    </source>
</evidence>
<evidence type="ECO:0000256" key="2">
    <source>
        <dbReference type="SAM" id="Phobius"/>
    </source>
</evidence>
<proteinExistence type="predicted"/>
<keyword evidence="2" id="KW-0472">Membrane</keyword>
<keyword evidence="2" id="KW-0812">Transmembrane</keyword>
<feature type="region of interest" description="Disordered" evidence="1">
    <location>
        <begin position="192"/>
        <end position="214"/>
    </location>
</feature>
<comment type="caution">
    <text evidence="3">The sequence shown here is derived from an EMBL/GenBank/DDBJ whole genome shotgun (WGS) entry which is preliminary data.</text>
</comment>
<keyword evidence="4" id="KW-1185">Reference proteome</keyword>
<dbReference type="AlphaFoldDB" id="A0A135RS63"/>
<name>A0A135RS63_9PEZI</name>
<evidence type="ECO:0000313" key="4">
    <source>
        <dbReference type="Proteomes" id="UP000070328"/>
    </source>
</evidence>
<reference evidence="3 4" key="1">
    <citation type="submission" date="2014-02" db="EMBL/GenBank/DDBJ databases">
        <title>The genome sequence of Colletotrichum simmondsii CBS122122.</title>
        <authorList>
            <person name="Baroncelli R."/>
            <person name="Thon M.R."/>
        </authorList>
    </citation>
    <scope>NUCLEOTIDE SEQUENCE [LARGE SCALE GENOMIC DNA]</scope>
    <source>
        <strain evidence="3 4">CBS122122</strain>
    </source>
</reference>
<dbReference type="Proteomes" id="UP000070328">
    <property type="component" value="Unassembled WGS sequence"/>
</dbReference>
<feature type="transmembrane region" description="Helical" evidence="2">
    <location>
        <begin position="69"/>
        <end position="86"/>
    </location>
</feature>
<gene>
    <name evidence="3" type="ORF">CSIM01_02861</name>
</gene>
<keyword evidence="2" id="KW-1133">Transmembrane helix</keyword>
<organism evidence="3 4">
    <name type="scientific">Colletotrichum simmondsii</name>
    <dbReference type="NCBI Taxonomy" id="703756"/>
    <lineage>
        <taxon>Eukaryota</taxon>
        <taxon>Fungi</taxon>
        <taxon>Dikarya</taxon>
        <taxon>Ascomycota</taxon>
        <taxon>Pezizomycotina</taxon>
        <taxon>Sordariomycetes</taxon>
        <taxon>Hypocreomycetidae</taxon>
        <taxon>Glomerellales</taxon>
        <taxon>Glomerellaceae</taxon>
        <taxon>Colletotrichum</taxon>
        <taxon>Colletotrichum acutatum species complex</taxon>
    </lineage>
</organism>
<accession>A0A135RS63</accession>